<dbReference type="GeneID" id="68903868"/>
<keyword evidence="2" id="KW-0378">Hydrolase</keyword>
<dbReference type="Gene3D" id="1.20.1110.10">
    <property type="entry name" value="Calcium-transporting ATPase, transmembrane domain"/>
    <property type="match status" value="1"/>
</dbReference>
<dbReference type="EMBL" id="CP009528">
    <property type="protein sequence ID" value="AKB55403.1"/>
    <property type="molecule type" value="Genomic_DNA"/>
</dbReference>
<dbReference type="Proteomes" id="UP000033033">
    <property type="component" value="Chromosome"/>
</dbReference>
<dbReference type="HOGENOM" id="CLU_2766025_0_0_2"/>
<dbReference type="RefSeq" id="WP_048120865.1">
    <property type="nucleotide sequence ID" value="NZ_CP009528.1"/>
</dbReference>
<gene>
    <name evidence="2" type="ORF">MSBRM_2405</name>
</gene>
<dbReference type="PATRIC" id="fig|1434108.4.peg.3074"/>
<evidence type="ECO:0000256" key="1">
    <source>
        <dbReference type="SAM" id="Phobius"/>
    </source>
</evidence>
<accession>A0A0E3QVA8</accession>
<feature type="transmembrane region" description="Helical" evidence="1">
    <location>
        <begin position="30"/>
        <end position="49"/>
    </location>
</feature>
<dbReference type="EC" id="3.6.3.2" evidence="2"/>
<evidence type="ECO:0000313" key="2">
    <source>
        <dbReference type="EMBL" id="AKB55403.1"/>
    </source>
</evidence>
<dbReference type="SUPFAM" id="SSF81665">
    <property type="entry name" value="Calcium ATPase, transmembrane domain M"/>
    <property type="match status" value="1"/>
</dbReference>
<dbReference type="InterPro" id="IPR023298">
    <property type="entry name" value="ATPase_P-typ_TM_dom_sf"/>
</dbReference>
<name>A0A0E3QVA8_METBA</name>
<keyword evidence="3" id="KW-1185">Reference proteome</keyword>
<keyword evidence="1" id="KW-0812">Transmembrane</keyword>
<evidence type="ECO:0000313" key="3">
    <source>
        <dbReference type="Proteomes" id="UP000033033"/>
    </source>
</evidence>
<proteinExistence type="predicted"/>
<protein>
    <submittedName>
        <fullName evidence="2">Mg(2+) transport ATPase, P-type</fullName>
        <ecNumber evidence="2">3.6.3.2</ecNumber>
    </submittedName>
</protein>
<dbReference type="AlphaFoldDB" id="A0A0E3QVA8"/>
<keyword evidence="1" id="KW-0472">Membrane</keyword>
<dbReference type="KEGG" id="mby:MSBRM_2405"/>
<dbReference type="GO" id="GO:0016787">
    <property type="term" value="F:hydrolase activity"/>
    <property type="evidence" value="ECO:0007669"/>
    <property type="project" value="UniProtKB-KW"/>
</dbReference>
<dbReference type="STRING" id="1434108.MSBRM_2405"/>
<sequence>MMIFGLTSSVFDYLEFGTLLLLLPGMIEQFMTGWFIESVISASMIVMVIRSRKPFFKSRPGKYLLIATGS</sequence>
<keyword evidence="1" id="KW-1133">Transmembrane helix</keyword>
<organism evidence="2 3">
    <name type="scientific">Methanosarcina barkeri MS</name>
    <dbReference type="NCBI Taxonomy" id="1434108"/>
    <lineage>
        <taxon>Archaea</taxon>
        <taxon>Methanobacteriati</taxon>
        <taxon>Methanobacteriota</taxon>
        <taxon>Stenosarchaea group</taxon>
        <taxon>Methanomicrobia</taxon>
        <taxon>Methanosarcinales</taxon>
        <taxon>Methanosarcinaceae</taxon>
        <taxon>Methanosarcina</taxon>
    </lineage>
</organism>
<reference evidence="2 3" key="1">
    <citation type="submission" date="2014-07" db="EMBL/GenBank/DDBJ databases">
        <title>Methanogenic archaea and the global carbon cycle.</title>
        <authorList>
            <person name="Henriksen J.R."/>
            <person name="Luke J."/>
            <person name="Reinhart S."/>
            <person name="Benedict M.N."/>
            <person name="Youngblut N.D."/>
            <person name="Metcalf M.E."/>
            <person name="Whitaker R.J."/>
            <person name="Metcalf W.W."/>
        </authorList>
    </citation>
    <scope>NUCLEOTIDE SEQUENCE [LARGE SCALE GENOMIC DNA]</scope>
    <source>
        <strain evidence="2 3">MS</strain>
    </source>
</reference>